<dbReference type="InterPro" id="IPR011866">
    <property type="entry name" value="CysW_permease"/>
</dbReference>
<protein>
    <submittedName>
        <fullName evidence="12">Sulfate ABC transporter permease subunit CysW</fullName>
    </submittedName>
</protein>
<dbReference type="NCBIfam" id="TIGR00969">
    <property type="entry name" value="3a0106s02"/>
    <property type="match status" value="1"/>
</dbReference>
<evidence type="ECO:0000256" key="10">
    <source>
        <dbReference type="SAM" id="Phobius"/>
    </source>
</evidence>
<evidence type="ECO:0000256" key="3">
    <source>
        <dbReference type="ARBA" id="ARBA00022448"/>
    </source>
</evidence>
<proteinExistence type="predicted"/>
<keyword evidence="4 10" id="KW-0812">Transmembrane</keyword>
<comment type="subcellular location">
    <subcellularLocation>
        <location evidence="1">Cell membrane</location>
        <topology evidence="1">Multi-pass membrane protein</topology>
    </subcellularLocation>
</comment>
<dbReference type="Pfam" id="PF00528">
    <property type="entry name" value="BPD_transp_1"/>
    <property type="match status" value="1"/>
</dbReference>
<dbReference type="InterPro" id="IPR000515">
    <property type="entry name" value="MetI-like"/>
</dbReference>
<dbReference type="EMBL" id="JBANFI010000003">
    <property type="protein sequence ID" value="MFK7160521.1"/>
    <property type="molecule type" value="Genomic_DNA"/>
</dbReference>
<feature type="transmembrane region" description="Helical" evidence="10">
    <location>
        <begin position="218"/>
        <end position="244"/>
    </location>
</feature>
<evidence type="ECO:0000256" key="1">
    <source>
        <dbReference type="ARBA" id="ARBA00004651"/>
    </source>
</evidence>
<gene>
    <name evidence="12" type="primary">cysW</name>
    <name evidence="12" type="ORF">V6U78_05670</name>
</gene>
<evidence type="ECO:0000313" key="12">
    <source>
        <dbReference type="EMBL" id="MFK7160521.1"/>
    </source>
</evidence>
<feature type="region of interest" description="Disordered" evidence="9">
    <location>
        <begin position="1"/>
        <end position="27"/>
    </location>
</feature>
<keyword evidence="6" id="KW-0764">Sulfate transport</keyword>
<evidence type="ECO:0000259" key="11">
    <source>
        <dbReference type="PROSITE" id="PS50928"/>
    </source>
</evidence>
<keyword evidence="7 10" id="KW-0472">Membrane</keyword>
<dbReference type="InterPro" id="IPR005667">
    <property type="entry name" value="Sulph_transpt2"/>
</dbReference>
<dbReference type="PANTHER" id="PTHR30406">
    <property type="entry name" value="SULFATE TRANSPORT SYSTEM PERMEASE PROTEIN"/>
    <property type="match status" value="1"/>
</dbReference>
<comment type="subunit">
    <text evidence="2">The complex is composed of two ATP-binding proteins (CysA), two transmembrane proteins (CysT and CysW) and a solute-binding protein (CysP).</text>
</comment>
<comment type="caution">
    <text evidence="12">The sequence shown here is derived from an EMBL/GenBank/DDBJ whole genome shotgun (WGS) entry which is preliminary data.</text>
</comment>
<evidence type="ECO:0000256" key="8">
    <source>
        <dbReference type="ARBA" id="ARBA00025323"/>
    </source>
</evidence>
<evidence type="ECO:0000313" key="13">
    <source>
        <dbReference type="Proteomes" id="UP001621714"/>
    </source>
</evidence>
<evidence type="ECO:0000256" key="7">
    <source>
        <dbReference type="ARBA" id="ARBA00023136"/>
    </source>
</evidence>
<keyword evidence="5 10" id="KW-1133">Transmembrane helix</keyword>
<dbReference type="RefSeq" id="WP_405338310.1">
    <property type="nucleotide sequence ID" value="NZ_JBANFI010000003.1"/>
</dbReference>
<dbReference type="Gene3D" id="1.10.3720.10">
    <property type="entry name" value="MetI-like"/>
    <property type="match status" value="1"/>
</dbReference>
<feature type="transmembrane region" description="Helical" evidence="10">
    <location>
        <begin position="79"/>
        <end position="105"/>
    </location>
</feature>
<dbReference type="PANTHER" id="PTHR30406:SF9">
    <property type="entry name" value="SULFATE TRANSPORT SYSTEM PERMEASE PROTEIN CYSW"/>
    <property type="match status" value="1"/>
</dbReference>
<dbReference type="SUPFAM" id="SSF161098">
    <property type="entry name" value="MetI-like"/>
    <property type="match status" value="1"/>
</dbReference>
<feature type="compositionally biased region" description="Low complexity" evidence="9">
    <location>
        <begin position="1"/>
        <end position="13"/>
    </location>
</feature>
<evidence type="ECO:0000256" key="5">
    <source>
        <dbReference type="ARBA" id="ARBA00022989"/>
    </source>
</evidence>
<dbReference type="InterPro" id="IPR035906">
    <property type="entry name" value="MetI-like_sf"/>
</dbReference>
<dbReference type="Proteomes" id="UP001621714">
    <property type="component" value="Unassembled WGS sequence"/>
</dbReference>
<name>A0ABW8PX14_9GAMM</name>
<feature type="transmembrane region" description="Helical" evidence="10">
    <location>
        <begin position="160"/>
        <end position="178"/>
    </location>
</feature>
<evidence type="ECO:0000256" key="9">
    <source>
        <dbReference type="SAM" id="MobiDB-lite"/>
    </source>
</evidence>
<feature type="transmembrane region" description="Helical" evidence="10">
    <location>
        <begin position="37"/>
        <end position="59"/>
    </location>
</feature>
<dbReference type="CDD" id="cd06261">
    <property type="entry name" value="TM_PBP2"/>
    <property type="match status" value="1"/>
</dbReference>
<evidence type="ECO:0000256" key="4">
    <source>
        <dbReference type="ARBA" id="ARBA00022692"/>
    </source>
</evidence>
<sequence>MDSSTLSPPSASSVKPQKKTSKAQGQRVGDQPWLRRLLIGLVLLAVFLLLVMPLIAIFVQAFSAGWSGFWTNLTDHYTLHAIGLTLLVAALTVPINLVFGVLLAWLVTRFDFIGRKLLMTLIDIPFAVSPVVAGLIYLLLYGSQGWLGGWLMDHDLQIMFAWPGLVLVTVFITCPYVARELIPLMQQQGSSEEEAALSLGASGWQMFRRVTLPNIQWALLYGVILTNARAVGEFGSVSVVSGSIRGETNTLPLHVELLYQDYNLVGAFTSAALLACLALITLAAKAWLEQRQMKEVES</sequence>
<keyword evidence="13" id="KW-1185">Reference proteome</keyword>
<keyword evidence="3" id="KW-0813">Transport</keyword>
<comment type="function">
    <text evidence="8">Part of the ABC transporter complex CysAWTP (TC 3.A.1.6.1) involved in sulfate/thiosulfate import. Probably responsible for the translocation of the substrate across the membrane.</text>
</comment>
<feature type="transmembrane region" description="Helical" evidence="10">
    <location>
        <begin position="117"/>
        <end position="140"/>
    </location>
</feature>
<feature type="transmembrane region" description="Helical" evidence="10">
    <location>
        <begin position="264"/>
        <end position="284"/>
    </location>
</feature>
<organism evidence="12 13">
    <name type="scientific">Marinospirillum alkalitolerans</name>
    <dbReference type="NCBI Taxonomy" id="3123374"/>
    <lineage>
        <taxon>Bacteria</taxon>
        <taxon>Pseudomonadati</taxon>
        <taxon>Pseudomonadota</taxon>
        <taxon>Gammaproteobacteria</taxon>
        <taxon>Oceanospirillales</taxon>
        <taxon>Oceanospirillaceae</taxon>
        <taxon>Marinospirillum</taxon>
    </lineage>
</organism>
<dbReference type="NCBIfam" id="TIGR02140">
    <property type="entry name" value="permease_CysW"/>
    <property type="match status" value="1"/>
</dbReference>
<accession>A0ABW8PX14</accession>
<dbReference type="PROSITE" id="PS50928">
    <property type="entry name" value="ABC_TM1"/>
    <property type="match status" value="1"/>
</dbReference>
<evidence type="ECO:0000256" key="2">
    <source>
        <dbReference type="ARBA" id="ARBA00011779"/>
    </source>
</evidence>
<reference evidence="12 13" key="1">
    <citation type="submission" date="2024-02" db="EMBL/GenBank/DDBJ databases">
        <title>Marinospirillum sp. MEB 164 isolated from Lonar lake sediment.</title>
        <authorList>
            <person name="Joshi A."/>
            <person name="Thite S."/>
        </authorList>
    </citation>
    <scope>NUCLEOTIDE SEQUENCE [LARGE SCALE GENOMIC DNA]</scope>
    <source>
        <strain evidence="12 13">MEB164</strain>
    </source>
</reference>
<feature type="domain" description="ABC transmembrane type-1" evidence="11">
    <location>
        <begin position="82"/>
        <end position="283"/>
    </location>
</feature>
<evidence type="ECO:0000256" key="6">
    <source>
        <dbReference type="ARBA" id="ARBA00023032"/>
    </source>
</evidence>